<comment type="similarity">
    <text evidence="1">Belongs to the ABC transporter superfamily.</text>
</comment>
<dbReference type="OrthoDB" id="9806285at2"/>
<evidence type="ECO:0000256" key="4">
    <source>
        <dbReference type="ARBA" id="ARBA00022840"/>
    </source>
</evidence>
<feature type="domain" description="ABC transporter" evidence="5">
    <location>
        <begin position="2"/>
        <end position="199"/>
    </location>
</feature>
<dbReference type="EMBL" id="FOGL01000005">
    <property type="protein sequence ID" value="SER48034.1"/>
    <property type="molecule type" value="Genomic_DNA"/>
</dbReference>
<protein>
    <submittedName>
        <fullName evidence="6">Peptide/nickel transport system ATP-binding protein</fullName>
    </submittedName>
</protein>
<keyword evidence="2" id="KW-0813">Transport</keyword>
<keyword evidence="3" id="KW-0547">Nucleotide-binding</keyword>
<dbReference type="STRING" id="531814.SAMN04487944_10519"/>
<dbReference type="GO" id="GO:0055085">
    <property type="term" value="P:transmembrane transport"/>
    <property type="evidence" value="ECO:0007669"/>
    <property type="project" value="UniProtKB-ARBA"/>
</dbReference>
<dbReference type="Proteomes" id="UP000199687">
    <property type="component" value="Unassembled WGS sequence"/>
</dbReference>
<dbReference type="InterPro" id="IPR003439">
    <property type="entry name" value="ABC_transporter-like_ATP-bd"/>
</dbReference>
<evidence type="ECO:0000259" key="5">
    <source>
        <dbReference type="PROSITE" id="PS50893"/>
    </source>
</evidence>
<dbReference type="RefSeq" id="WP_089740099.1">
    <property type="nucleotide sequence ID" value="NZ_FOGL01000005.1"/>
</dbReference>
<dbReference type="SUPFAM" id="SSF52540">
    <property type="entry name" value="P-loop containing nucleoside triphosphate hydrolases"/>
    <property type="match status" value="1"/>
</dbReference>
<gene>
    <name evidence="6" type="ORF">SAMN04487944_10519</name>
</gene>
<sequence length="200" mass="22711">MLTAKNISYYVDKSTPLFRNLEFSINKGEIIGLMGRSGAGKTTFAKILAGYDVPDEGEVSIKQKKGEPHPVQLIWQHPEQAVNPKWRIEKVLREAGEPDSEIVELFGIEKEWLKRFPLQLSGGELQRVCIARCLLTNPNYIIADEMTTMLDPISQAAIWKAFIKIAKQRKIGLLVISHDRHLLERLCGKILTFDQISQLK</sequence>
<dbReference type="AlphaFoldDB" id="A0A1H9PIQ7"/>
<keyword evidence="4 6" id="KW-0067">ATP-binding</keyword>
<reference evidence="6 7" key="1">
    <citation type="submission" date="2016-10" db="EMBL/GenBank/DDBJ databases">
        <authorList>
            <person name="de Groot N.N."/>
        </authorList>
    </citation>
    <scope>NUCLEOTIDE SEQUENCE [LARGE SCALE GENOMIC DNA]</scope>
    <source>
        <strain evidence="6 7">CGMCC 1.7727</strain>
    </source>
</reference>
<dbReference type="GO" id="GO:0005524">
    <property type="term" value="F:ATP binding"/>
    <property type="evidence" value="ECO:0007669"/>
    <property type="project" value="UniProtKB-KW"/>
</dbReference>
<accession>A0A1H9PIQ7</accession>
<name>A0A1H9PIQ7_9BACI</name>
<evidence type="ECO:0000313" key="6">
    <source>
        <dbReference type="EMBL" id="SER48034.1"/>
    </source>
</evidence>
<proteinExistence type="inferred from homology"/>
<evidence type="ECO:0000256" key="3">
    <source>
        <dbReference type="ARBA" id="ARBA00022741"/>
    </source>
</evidence>
<dbReference type="Pfam" id="PF00005">
    <property type="entry name" value="ABC_tran"/>
    <property type="match status" value="1"/>
</dbReference>
<organism evidence="6 7">
    <name type="scientific">Gracilibacillus ureilyticus</name>
    <dbReference type="NCBI Taxonomy" id="531814"/>
    <lineage>
        <taxon>Bacteria</taxon>
        <taxon>Bacillati</taxon>
        <taxon>Bacillota</taxon>
        <taxon>Bacilli</taxon>
        <taxon>Bacillales</taxon>
        <taxon>Bacillaceae</taxon>
        <taxon>Gracilibacillus</taxon>
    </lineage>
</organism>
<keyword evidence="7" id="KW-1185">Reference proteome</keyword>
<dbReference type="Gene3D" id="3.40.50.300">
    <property type="entry name" value="P-loop containing nucleotide triphosphate hydrolases"/>
    <property type="match status" value="1"/>
</dbReference>
<dbReference type="GO" id="GO:0016887">
    <property type="term" value="F:ATP hydrolysis activity"/>
    <property type="evidence" value="ECO:0007669"/>
    <property type="project" value="InterPro"/>
</dbReference>
<evidence type="ECO:0000313" key="7">
    <source>
        <dbReference type="Proteomes" id="UP000199687"/>
    </source>
</evidence>
<evidence type="ECO:0000256" key="1">
    <source>
        <dbReference type="ARBA" id="ARBA00005417"/>
    </source>
</evidence>
<dbReference type="InterPro" id="IPR003593">
    <property type="entry name" value="AAA+_ATPase"/>
</dbReference>
<dbReference type="PANTHER" id="PTHR43776:SF7">
    <property type="entry name" value="D,D-DIPEPTIDE TRANSPORT ATP-BINDING PROTEIN DDPF-RELATED"/>
    <property type="match status" value="1"/>
</dbReference>
<dbReference type="PROSITE" id="PS50893">
    <property type="entry name" value="ABC_TRANSPORTER_2"/>
    <property type="match status" value="1"/>
</dbReference>
<dbReference type="SMART" id="SM00382">
    <property type="entry name" value="AAA"/>
    <property type="match status" value="1"/>
</dbReference>
<dbReference type="PROSITE" id="PS00211">
    <property type="entry name" value="ABC_TRANSPORTER_1"/>
    <property type="match status" value="1"/>
</dbReference>
<dbReference type="InterPro" id="IPR017871">
    <property type="entry name" value="ABC_transporter-like_CS"/>
</dbReference>
<dbReference type="InterPro" id="IPR027417">
    <property type="entry name" value="P-loop_NTPase"/>
</dbReference>
<dbReference type="InterPro" id="IPR050319">
    <property type="entry name" value="ABC_transp_ATP-bind"/>
</dbReference>
<evidence type="ECO:0000256" key="2">
    <source>
        <dbReference type="ARBA" id="ARBA00022448"/>
    </source>
</evidence>
<dbReference type="PANTHER" id="PTHR43776">
    <property type="entry name" value="TRANSPORT ATP-BINDING PROTEIN"/>
    <property type="match status" value="1"/>
</dbReference>